<comment type="caution">
    <text evidence="1">The sequence shown here is derived from an EMBL/GenBank/DDBJ whole genome shotgun (WGS) entry which is preliminary data.</text>
</comment>
<dbReference type="Proteomes" id="UP000315295">
    <property type="component" value="Unassembled WGS sequence"/>
</dbReference>
<name>A0A540NE68_MALBA</name>
<organism evidence="1 2">
    <name type="scientific">Malus baccata</name>
    <name type="common">Siberian crab apple</name>
    <name type="synonym">Pyrus baccata</name>
    <dbReference type="NCBI Taxonomy" id="106549"/>
    <lineage>
        <taxon>Eukaryota</taxon>
        <taxon>Viridiplantae</taxon>
        <taxon>Streptophyta</taxon>
        <taxon>Embryophyta</taxon>
        <taxon>Tracheophyta</taxon>
        <taxon>Spermatophyta</taxon>
        <taxon>Magnoliopsida</taxon>
        <taxon>eudicotyledons</taxon>
        <taxon>Gunneridae</taxon>
        <taxon>Pentapetalae</taxon>
        <taxon>rosids</taxon>
        <taxon>fabids</taxon>
        <taxon>Rosales</taxon>
        <taxon>Rosaceae</taxon>
        <taxon>Amygdaloideae</taxon>
        <taxon>Maleae</taxon>
        <taxon>Malus</taxon>
    </lineage>
</organism>
<dbReference type="EMBL" id="VIEB01000063">
    <property type="protein sequence ID" value="TQE08893.1"/>
    <property type="molecule type" value="Genomic_DNA"/>
</dbReference>
<accession>A0A540NE68</accession>
<evidence type="ECO:0000313" key="2">
    <source>
        <dbReference type="Proteomes" id="UP000315295"/>
    </source>
</evidence>
<dbReference type="AlphaFoldDB" id="A0A540NE68"/>
<gene>
    <name evidence="1" type="ORF">C1H46_005507</name>
</gene>
<protein>
    <submittedName>
        <fullName evidence="1">Uncharacterized protein</fullName>
    </submittedName>
</protein>
<reference evidence="1 2" key="1">
    <citation type="journal article" date="2019" name="G3 (Bethesda)">
        <title>Sequencing of a Wild Apple (Malus baccata) Genome Unravels the Differences Between Cultivated and Wild Apple Species Regarding Disease Resistance and Cold Tolerance.</title>
        <authorList>
            <person name="Chen X."/>
        </authorList>
    </citation>
    <scope>NUCLEOTIDE SEQUENCE [LARGE SCALE GENOMIC DNA]</scope>
    <source>
        <strain evidence="2">cv. Shandingzi</strain>
        <tissue evidence="1">Leaves</tissue>
    </source>
</reference>
<proteinExistence type="predicted"/>
<keyword evidence="2" id="KW-1185">Reference proteome</keyword>
<sequence length="89" mass="10291">MKAGIVCIGVVLESMHSDPKEFPAISNQIGEGGQLLFINLLNLQQSSSPYSYLSKWFVKYNQEKRKNYFNGFQLFILDLIRNFHVIHLI</sequence>
<evidence type="ECO:0000313" key="1">
    <source>
        <dbReference type="EMBL" id="TQE08893.1"/>
    </source>
</evidence>